<organism evidence="2 3">
    <name type="scientific">Penicillium thymicola</name>
    <dbReference type="NCBI Taxonomy" id="293382"/>
    <lineage>
        <taxon>Eukaryota</taxon>
        <taxon>Fungi</taxon>
        <taxon>Dikarya</taxon>
        <taxon>Ascomycota</taxon>
        <taxon>Pezizomycotina</taxon>
        <taxon>Eurotiomycetes</taxon>
        <taxon>Eurotiomycetidae</taxon>
        <taxon>Eurotiales</taxon>
        <taxon>Aspergillaceae</taxon>
        <taxon>Penicillium</taxon>
    </lineage>
</organism>
<reference evidence="2" key="2">
    <citation type="journal article" date="2016" name="Fungal Biol.">
        <title>Ochratoxin A production by Penicillium thymicola.</title>
        <authorList>
            <person name="Nguyen H.D.T."/>
            <person name="McMullin D.R."/>
            <person name="Ponomareva E."/>
            <person name="Riley R."/>
            <person name="Pomraning K.R."/>
            <person name="Baker S.E."/>
            <person name="Seifert K.A."/>
        </authorList>
    </citation>
    <scope>NUCLEOTIDE SEQUENCE</scope>
    <source>
        <strain evidence="2">DAOM 180753</strain>
    </source>
</reference>
<keyword evidence="3" id="KW-1185">Reference proteome</keyword>
<dbReference type="SUPFAM" id="SSF82199">
    <property type="entry name" value="SET domain"/>
    <property type="match status" value="1"/>
</dbReference>
<evidence type="ECO:0000313" key="2">
    <source>
        <dbReference type="EMBL" id="KAJ9488017.1"/>
    </source>
</evidence>
<comment type="caution">
    <text evidence="2">The sequence shown here is derived from an EMBL/GenBank/DDBJ whole genome shotgun (WGS) entry which is preliminary data.</text>
</comment>
<sequence length="278" mass="30486">MLDLPGSGLAMVPCVDMANHVSGDGVKALYDADSEGNAVLQLRWGKALQPGDEVTISYGDEKPASEMIFSYGFLESGTTEAREISLNLDIPEDDPLSIAKKMFCGNNSGIRISAVEGGEEVTWGSGLAWIACVNEEDGLHFGIAQTTDGGRELETTWKGEKIQSSSHLCELLAVDPLWEIFQLRAVVLLLERLETQLAILQETEETLSNMQEDKAALDSMFRPGVFTSITQFRILEGELLERAVEELIKQRTELLASKTVAEYFNAQTGEPDESDDFS</sequence>
<name>A0AAI9TJ11_PENTH</name>
<dbReference type="InterPro" id="IPR050600">
    <property type="entry name" value="SETD3_SETD6_MTase"/>
</dbReference>
<dbReference type="GO" id="GO:0016279">
    <property type="term" value="F:protein-lysine N-methyltransferase activity"/>
    <property type="evidence" value="ECO:0007669"/>
    <property type="project" value="TreeGrafter"/>
</dbReference>
<dbReference type="PANTHER" id="PTHR13271">
    <property type="entry name" value="UNCHARACTERIZED PUTATIVE METHYLTRANSFERASE"/>
    <property type="match status" value="1"/>
</dbReference>
<accession>A0AAI9TJ11</accession>
<keyword evidence="1" id="KW-0175">Coiled coil</keyword>
<evidence type="ECO:0000256" key="1">
    <source>
        <dbReference type="SAM" id="Coils"/>
    </source>
</evidence>
<dbReference type="AlphaFoldDB" id="A0AAI9TJ11"/>
<protein>
    <recommendedName>
        <fullName evidence="4">SET domain-containing protein</fullName>
    </recommendedName>
</protein>
<dbReference type="InterPro" id="IPR046341">
    <property type="entry name" value="SET_dom_sf"/>
</dbReference>
<feature type="coiled-coil region" evidence="1">
    <location>
        <begin position="183"/>
        <end position="220"/>
    </location>
</feature>
<dbReference type="Gene3D" id="3.90.1410.10">
    <property type="entry name" value="set domain protein methyltransferase, domain 1"/>
    <property type="match status" value="1"/>
</dbReference>
<dbReference type="EMBL" id="LACB01000134">
    <property type="protein sequence ID" value="KAJ9488017.1"/>
    <property type="molecule type" value="Genomic_DNA"/>
</dbReference>
<gene>
    <name evidence="2" type="ORF">VN97_g5311</name>
</gene>
<proteinExistence type="predicted"/>
<evidence type="ECO:0000313" key="3">
    <source>
        <dbReference type="Proteomes" id="UP001227192"/>
    </source>
</evidence>
<dbReference type="Proteomes" id="UP001227192">
    <property type="component" value="Unassembled WGS sequence"/>
</dbReference>
<evidence type="ECO:0008006" key="4">
    <source>
        <dbReference type="Google" id="ProtNLM"/>
    </source>
</evidence>
<reference evidence="2" key="1">
    <citation type="submission" date="2015-06" db="EMBL/GenBank/DDBJ databases">
        <authorList>
            <person name="Nguyen H."/>
        </authorList>
    </citation>
    <scope>NUCLEOTIDE SEQUENCE</scope>
    <source>
        <strain evidence="2">DAOM 180753</strain>
    </source>
</reference>
<dbReference type="PANTHER" id="PTHR13271:SF76">
    <property type="entry name" value="SET DOMAIN-CONTAINING PROTEIN 8"/>
    <property type="match status" value="1"/>
</dbReference>
<dbReference type="GO" id="GO:0005634">
    <property type="term" value="C:nucleus"/>
    <property type="evidence" value="ECO:0007669"/>
    <property type="project" value="TreeGrafter"/>
</dbReference>